<sequence length="230" mass="25374">LFFLIPDRSKRSFHFLSFLPLILRSVGYSTPEWTSCVVRATLVGGVVLRAAEKAAERKWLPSGFPSSISLIFPLLLSISRPEFVPVLLLSYLLGKQLAKCRDPEGLTATALSAAFFYSGGGNSLATVDIAVGYTGLSEYQEWIVGAQIALNAYAPCLLVLGGYLSEISTSDPVNSLCIEWILRRAVSLLGCQLSLFIFRYHLFVWSVFAPRFLFETTHLAVTVVITTLVW</sequence>
<comment type="caution">
    <text evidence="2">The sequence shown here is derived from an EMBL/GenBank/DDBJ whole genome shotgun (WGS) entry which is preliminary data.</text>
</comment>
<feature type="domain" description="GPI ethanolamine phosphate transferase 2 C-terminal" evidence="1">
    <location>
        <begin position="67"/>
        <end position="229"/>
    </location>
</feature>
<feature type="non-terminal residue" evidence="2">
    <location>
        <position position="1"/>
    </location>
</feature>
<reference evidence="2" key="1">
    <citation type="submission" date="2023-10" db="EMBL/GenBank/DDBJ databases">
        <title>Genome assembly of Pristionchus species.</title>
        <authorList>
            <person name="Yoshida K."/>
            <person name="Sommer R.J."/>
        </authorList>
    </citation>
    <scope>NUCLEOTIDE SEQUENCE</scope>
    <source>
        <strain evidence="2">RS5133</strain>
    </source>
</reference>
<dbReference type="GO" id="GO:0006506">
    <property type="term" value="P:GPI anchor biosynthetic process"/>
    <property type="evidence" value="ECO:0007669"/>
    <property type="project" value="InterPro"/>
</dbReference>
<evidence type="ECO:0000313" key="2">
    <source>
        <dbReference type="EMBL" id="GMT16176.1"/>
    </source>
</evidence>
<dbReference type="PANTHER" id="PTHR23072:SF0">
    <property type="entry name" value="GPI ETHANOLAMINE PHOSPHATE TRANSFERASE 2"/>
    <property type="match status" value="1"/>
</dbReference>
<dbReference type="PANTHER" id="PTHR23072">
    <property type="entry name" value="PHOSPHATIDYLINOSITOL GLYCAN-RELATED"/>
    <property type="match status" value="1"/>
</dbReference>
<dbReference type="InterPro" id="IPR045687">
    <property type="entry name" value="PIGG/GPI7_C"/>
</dbReference>
<dbReference type="Proteomes" id="UP001432322">
    <property type="component" value="Unassembled WGS sequence"/>
</dbReference>
<dbReference type="AlphaFoldDB" id="A0AAV5VBT9"/>
<dbReference type="GO" id="GO:0005789">
    <property type="term" value="C:endoplasmic reticulum membrane"/>
    <property type="evidence" value="ECO:0007669"/>
    <property type="project" value="TreeGrafter"/>
</dbReference>
<organism evidence="2 3">
    <name type="scientific">Pristionchus fissidentatus</name>
    <dbReference type="NCBI Taxonomy" id="1538716"/>
    <lineage>
        <taxon>Eukaryota</taxon>
        <taxon>Metazoa</taxon>
        <taxon>Ecdysozoa</taxon>
        <taxon>Nematoda</taxon>
        <taxon>Chromadorea</taxon>
        <taxon>Rhabditida</taxon>
        <taxon>Rhabditina</taxon>
        <taxon>Diplogasteromorpha</taxon>
        <taxon>Diplogasteroidea</taxon>
        <taxon>Neodiplogasteridae</taxon>
        <taxon>Pristionchus</taxon>
    </lineage>
</organism>
<evidence type="ECO:0000313" key="3">
    <source>
        <dbReference type="Proteomes" id="UP001432322"/>
    </source>
</evidence>
<dbReference type="InterPro" id="IPR039527">
    <property type="entry name" value="PIGG/GPI7"/>
</dbReference>
<dbReference type="Pfam" id="PF19316">
    <property type="entry name" value="PIGO_PIGG"/>
    <property type="match status" value="1"/>
</dbReference>
<gene>
    <name evidence="2" type="ORF">PFISCL1PPCAC_7473</name>
</gene>
<feature type="non-terminal residue" evidence="2">
    <location>
        <position position="230"/>
    </location>
</feature>
<evidence type="ECO:0000259" key="1">
    <source>
        <dbReference type="Pfam" id="PF19316"/>
    </source>
</evidence>
<dbReference type="GO" id="GO:0051267">
    <property type="term" value="F:CP2 mannose-ethanolamine phosphotransferase activity"/>
    <property type="evidence" value="ECO:0007669"/>
    <property type="project" value="TreeGrafter"/>
</dbReference>
<protein>
    <recommendedName>
        <fullName evidence="1">GPI ethanolamine phosphate transferase 2 C-terminal domain-containing protein</fullName>
    </recommendedName>
</protein>
<dbReference type="EMBL" id="BTSY01000002">
    <property type="protein sequence ID" value="GMT16176.1"/>
    <property type="molecule type" value="Genomic_DNA"/>
</dbReference>
<accession>A0AAV5VBT9</accession>
<proteinExistence type="predicted"/>
<keyword evidence="3" id="KW-1185">Reference proteome</keyword>
<name>A0AAV5VBT9_9BILA</name>